<proteinExistence type="predicted"/>
<keyword evidence="4" id="KW-0862">Zinc</keyword>
<evidence type="ECO:0000256" key="6">
    <source>
        <dbReference type="SAM" id="MobiDB-lite"/>
    </source>
</evidence>
<feature type="region of interest" description="Disordered" evidence="6">
    <location>
        <begin position="229"/>
        <end position="257"/>
    </location>
</feature>
<feature type="domain" description="CCHC-type" evidence="7">
    <location>
        <begin position="216"/>
        <end position="232"/>
    </location>
</feature>
<keyword evidence="9" id="KW-1185">Reference proteome</keyword>
<accession>A0A8H5CMT6</accession>
<dbReference type="SUPFAM" id="SSF57756">
    <property type="entry name" value="Retrovirus zinc finger-like domains"/>
    <property type="match status" value="1"/>
</dbReference>
<protein>
    <recommendedName>
        <fullName evidence="7">CCHC-type domain-containing protein</fullName>
    </recommendedName>
</protein>
<dbReference type="GO" id="GO:0003676">
    <property type="term" value="F:nucleic acid binding"/>
    <property type="evidence" value="ECO:0007669"/>
    <property type="project" value="InterPro"/>
</dbReference>
<dbReference type="Proteomes" id="UP000518752">
    <property type="component" value="Unassembled WGS sequence"/>
</dbReference>
<evidence type="ECO:0000256" key="5">
    <source>
        <dbReference type="PROSITE-ProRule" id="PRU00047"/>
    </source>
</evidence>
<comment type="caution">
    <text evidence="8">The sequence shown here is derived from an EMBL/GenBank/DDBJ whole genome shotgun (WGS) entry which is preliminary data.</text>
</comment>
<reference evidence="8 9" key="1">
    <citation type="journal article" date="2020" name="ISME J.">
        <title>Uncovering the hidden diversity of litter-decomposition mechanisms in mushroom-forming fungi.</title>
        <authorList>
            <person name="Floudas D."/>
            <person name="Bentzer J."/>
            <person name="Ahren D."/>
            <person name="Johansson T."/>
            <person name="Persson P."/>
            <person name="Tunlid A."/>
        </authorList>
    </citation>
    <scope>NUCLEOTIDE SEQUENCE [LARGE SCALE GENOMIC DNA]</scope>
    <source>
        <strain evidence="8 9">CBS 406.79</strain>
    </source>
</reference>
<dbReference type="InterPro" id="IPR001878">
    <property type="entry name" value="Znf_CCHC"/>
</dbReference>
<evidence type="ECO:0000256" key="3">
    <source>
        <dbReference type="ARBA" id="ARBA00022771"/>
    </source>
</evidence>
<evidence type="ECO:0000259" key="7">
    <source>
        <dbReference type="PROSITE" id="PS50158"/>
    </source>
</evidence>
<dbReference type="InterPro" id="IPR036875">
    <property type="entry name" value="Znf_CCHC_sf"/>
</dbReference>
<organism evidence="8 9">
    <name type="scientific">Collybiopsis confluens</name>
    <dbReference type="NCBI Taxonomy" id="2823264"/>
    <lineage>
        <taxon>Eukaryota</taxon>
        <taxon>Fungi</taxon>
        <taxon>Dikarya</taxon>
        <taxon>Basidiomycota</taxon>
        <taxon>Agaricomycotina</taxon>
        <taxon>Agaricomycetes</taxon>
        <taxon>Agaricomycetidae</taxon>
        <taxon>Agaricales</taxon>
        <taxon>Marasmiineae</taxon>
        <taxon>Omphalotaceae</taxon>
        <taxon>Collybiopsis</taxon>
    </lineage>
</organism>
<dbReference type="OrthoDB" id="2847449at2759"/>
<keyword evidence="2" id="KW-0479">Metal-binding</keyword>
<dbReference type="AlphaFoldDB" id="A0A8H5CMT6"/>
<dbReference type="Pfam" id="PF13696">
    <property type="entry name" value="zf-CCHC_2"/>
    <property type="match status" value="1"/>
</dbReference>
<sequence length="267" mass="29812">MSDAVTSAYRIQHLSGPENYPTWRTKMLDILTDLGLEEYVLGTNTEPNDASAKTSWARKDRQALSAIRLRVGDEPLVYISDATSSASAWETLSEMYQPKGAIGIVVARRKLFRAECQEGENIQTHIRTLTRYRQELASLGSKISDDEFSITILTSLPESWNSFIQGVDTTALSDSTKIISRILEQERRKIAKPSSDDIALAAGKRGAFSRKHSGPKCFRCGKKGHFIQDCPEPESDSSSSDSEEDYPPRRHSKNDKANVVTEIDYAF</sequence>
<feature type="compositionally biased region" description="Acidic residues" evidence="6">
    <location>
        <begin position="231"/>
        <end position="245"/>
    </location>
</feature>
<dbReference type="InterPro" id="IPR025829">
    <property type="entry name" value="Zn_knuckle_CX2CX3GHX4C"/>
</dbReference>
<dbReference type="GO" id="GO:0008270">
    <property type="term" value="F:zinc ion binding"/>
    <property type="evidence" value="ECO:0007669"/>
    <property type="project" value="UniProtKB-KW"/>
</dbReference>
<dbReference type="PANTHER" id="PTHR47481">
    <property type="match status" value="1"/>
</dbReference>
<dbReference type="SMART" id="SM00343">
    <property type="entry name" value="ZnF_C2HC"/>
    <property type="match status" value="1"/>
</dbReference>
<dbReference type="PANTHER" id="PTHR47481:SF22">
    <property type="entry name" value="RETROTRANSPOSON GAG DOMAIN-CONTAINING PROTEIN"/>
    <property type="match status" value="1"/>
</dbReference>
<keyword evidence="1" id="KW-0507">mRNA processing</keyword>
<evidence type="ECO:0000313" key="8">
    <source>
        <dbReference type="EMBL" id="KAF5343733.1"/>
    </source>
</evidence>
<dbReference type="Gene3D" id="4.10.60.10">
    <property type="entry name" value="Zinc finger, CCHC-type"/>
    <property type="match status" value="1"/>
</dbReference>
<gene>
    <name evidence="8" type="ORF">D9757_014644</name>
</gene>
<name>A0A8H5CMT6_9AGAR</name>
<keyword evidence="3 5" id="KW-0863">Zinc-finger</keyword>
<evidence type="ECO:0000256" key="4">
    <source>
        <dbReference type="ARBA" id="ARBA00022833"/>
    </source>
</evidence>
<dbReference type="PROSITE" id="PS50158">
    <property type="entry name" value="ZF_CCHC"/>
    <property type="match status" value="1"/>
</dbReference>
<evidence type="ECO:0000256" key="2">
    <source>
        <dbReference type="ARBA" id="ARBA00022723"/>
    </source>
</evidence>
<evidence type="ECO:0000313" key="9">
    <source>
        <dbReference type="Proteomes" id="UP000518752"/>
    </source>
</evidence>
<evidence type="ECO:0000256" key="1">
    <source>
        <dbReference type="ARBA" id="ARBA00022664"/>
    </source>
</evidence>
<dbReference type="EMBL" id="JAACJN010000437">
    <property type="protein sequence ID" value="KAF5343733.1"/>
    <property type="molecule type" value="Genomic_DNA"/>
</dbReference>
<dbReference type="Pfam" id="PF14223">
    <property type="entry name" value="Retrotran_gag_2"/>
    <property type="match status" value="1"/>
</dbReference>
<dbReference type="GO" id="GO:0006397">
    <property type="term" value="P:mRNA processing"/>
    <property type="evidence" value="ECO:0007669"/>
    <property type="project" value="UniProtKB-KW"/>
</dbReference>